<evidence type="ECO:0000313" key="12">
    <source>
        <dbReference type="EMBL" id="TXE83774.1"/>
    </source>
</evidence>
<dbReference type="GO" id="GO:0005886">
    <property type="term" value="C:plasma membrane"/>
    <property type="evidence" value="ECO:0007669"/>
    <property type="project" value="UniProtKB-SubCell"/>
</dbReference>
<evidence type="ECO:0000256" key="2">
    <source>
        <dbReference type="ARBA" id="ARBA00008017"/>
    </source>
</evidence>
<comment type="similarity">
    <text evidence="2">Belongs to the MscS (TC 1.A.23) family.</text>
</comment>
<sequence length="625" mass="71314">MKKIFLILLTIFILNLNAQDKENQNIFNDKNSIFSLVQNYIELNLVLESFNTGDSNVSEFKDNIKEIEKQKNNILTILPLKMVAQKIEDKEVKDFLNTKSDLQKDIERAQKQNRYYDYVDSKIKLLNLTSAERFYMCIFELEKIFIQGAQSQKIKTIIDKTIDELKESIVFNFSVDKEKINDIEQLRTLENSENNLRNAIKSYNEILVYLRNNANLLETNFLFNELGLQNAINYINDSVEIRSVNVGKIAISLAVIVFFYSLKFYLAKILYFFLIRLFGKKSANLEIKTHFLEKLQGPVGWFLFVYALGICFTIFYYPAPVDIRISNILYIIYAVLTAWLTINIFDSYGMVVVAKLAEKSGKREVVNLVIKILYFIIIIIAVLFILAHLGFNISALIASLGIGGLAVALAAKDIIANFFASVLLLFDNSFNQGDWVEISGVEGTIVEIGLRKTTIRTFDNSLVFLPNSTIMGTNIKNWSKRKIGRHVKLFIGVTYDAKPEQLEQCVEDIRYLLASSPLIAQVDDSALNLGGSRVRYRQNLVSVNDLEGYKNNTYVAVSGFSASSIDIEVYFYTKAVDAAGFRAARQSILLELMKIVDKNKLSFAFPSQSLYIEKINNEQQKELLN</sequence>
<dbReference type="RefSeq" id="WP_147575039.1">
    <property type="nucleotide sequence ID" value="NZ_VOWB01000023.1"/>
</dbReference>
<dbReference type="AlphaFoldDB" id="A0A5C7DMZ6"/>
<dbReference type="InterPro" id="IPR011014">
    <property type="entry name" value="MscS_channel_TM-2"/>
</dbReference>
<evidence type="ECO:0000256" key="7">
    <source>
        <dbReference type="SAM" id="Phobius"/>
    </source>
</evidence>
<evidence type="ECO:0000256" key="5">
    <source>
        <dbReference type="ARBA" id="ARBA00022989"/>
    </source>
</evidence>
<dbReference type="Pfam" id="PF00924">
    <property type="entry name" value="MS_channel_2nd"/>
    <property type="match status" value="1"/>
</dbReference>
<dbReference type="Proteomes" id="UP000321310">
    <property type="component" value="Unassembled WGS sequence"/>
</dbReference>
<dbReference type="InterPro" id="IPR023408">
    <property type="entry name" value="MscS_beta-dom_sf"/>
</dbReference>
<dbReference type="Gene3D" id="2.30.30.60">
    <property type="match status" value="1"/>
</dbReference>
<dbReference type="SUPFAM" id="SSF82689">
    <property type="entry name" value="Mechanosensitive channel protein MscS (YggB), C-terminal domain"/>
    <property type="match status" value="1"/>
</dbReference>
<dbReference type="InterPro" id="IPR006685">
    <property type="entry name" value="MscS_channel_2nd"/>
</dbReference>
<accession>A0A5C7DMZ6</accession>
<dbReference type="InterPro" id="IPR011066">
    <property type="entry name" value="MscS_channel_C_sf"/>
</dbReference>
<feature type="domain" description="Mechanosensitive ion channel MscS" evidence="9">
    <location>
        <begin position="413"/>
        <end position="480"/>
    </location>
</feature>
<dbReference type="GO" id="GO:0008381">
    <property type="term" value="F:mechanosensitive monoatomic ion channel activity"/>
    <property type="evidence" value="ECO:0007669"/>
    <property type="project" value="UniProtKB-ARBA"/>
</dbReference>
<dbReference type="Pfam" id="PF21082">
    <property type="entry name" value="MS_channel_3rd"/>
    <property type="match status" value="1"/>
</dbReference>
<evidence type="ECO:0000259" key="9">
    <source>
        <dbReference type="Pfam" id="PF00924"/>
    </source>
</evidence>
<keyword evidence="5 7" id="KW-1133">Transmembrane helix</keyword>
<reference evidence="12 13" key="1">
    <citation type="submission" date="2019-07" db="EMBL/GenBank/DDBJ databases">
        <title>Rapid identification of Enteric Bacteria from Whole Genome Sequences (WGS) using Average Nucleotide Identity (ANI).</title>
        <authorList>
            <person name="Lane C."/>
        </authorList>
    </citation>
    <scope>NUCLEOTIDE SEQUENCE [LARGE SCALE GENOMIC DNA]</scope>
    <source>
        <strain evidence="12 13">2016D-0250</strain>
    </source>
</reference>
<keyword evidence="8" id="KW-0732">Signal</keyword>
<comment type="caution">
    <text evidence="12">The sequence shown here is derived from an EMBL/GenBank/DDBJ whole genome shotgun (WGS) entry which is preliminary data.</text>
</comment>
<dbReference type="PANTHER" id="PTHR43634">
    <property type="entry name" value="OW CONDUCTANCE MECHANOSENSITIVE CHANNEL"/>
    <property type="match status" value="1"/>
</dbReference>
<keyword evidence="4 7" id="KW-0812">Transmembrane</keyword>
<evidence type="ECO:0000256" key="1">
    <source>
        <dbReference type="ARBA" id="ARBA00004651"/>
    </source>
</evidence>
<feature type="transmembrane region" description="Helical" evidence="7">
    <location>
        <begin position="330"/>
        <end position="353"/>
    </location>
</feature>
<dbReference type="InterPro" id="IPR049278">
    <property type="entry name" value="MS_channel_C"/>
</dbReference>
<feature type="transmembrane region" description="Helical" evidence="7">
    <location>
        <begin position="299"/>
        <end position="318"/>
    </location>
</feature>
<evidence type="ECO:0000256" key="3">
    <source>
        <dbReference type="ARBA" id="ARBA00022475"/>
    </source>
</evidence>
<dbReference type="Pfam" id="PF21088">
    <property type="entry name" value="MS_channel_1st"/>
    <property type="match status" value="1"/>
</dbReference>
<keyword evidence="3" id="KW-1003">Cell membrane</keyword>
<evidence type="ECO:0000256" key="4">
    <source>
        <dbReference type="ARBA" id="ARBA00022692"/>
    </source>
</evidence>
<proteinExistence type="inferred from homology"/>
<gene>
    <name evidence="12" type="ORF">FPD46_01575</name>
</gene>
<feature type="transmembrane region" description="Helical" evidence="7">
    <location>
        <begin position="365"/>
        <end position="387"/>
    </location>
</feature>
<keyword evidence="6 7" id="KW-0472">Membrane</keyword>
<feature type="chain" id="PRO_5022972881" evidence="8">
    <location>
        <begin position="19"/>
        <end position="625"/>
    </location>
</feature>
<dbReference type="SUPFAM" id="SSF82861">
    <property type="entry name" value="Mechanosensitive channel protein MscS (YggB), transmembrane region"/>
    <property type="match status" value="1"/>
</dbReference>
<feature type="transmembrane region" description="Helical" evidence="7">
    <location>
        <begin position="393"/>
        <end position="411"/>
    </location>
</feature>
<evidence type="ECO:0000259" key="11">
    <source>
        <dbReference type="Pfam" id="PF21088"/>
    </source>
</evidence>
<dbReference type="Gene3D" id="3.30.70.100">
    <property type="match status" value="1"/>
</dbReference>
<dbReference type="InterPro" id="IPR049142">
    <property type="entry name" value="MS_channel_1st"/>
</dbReference>
<evidence type="ECO:0000259" key="10">
    <source>
        <dbReference type="Pfam" id="PF21082"/>
    </source>
</evidence>
<dbReference type="PANTHER" id="PTHR43634:SF2">
    <property type="entry name" value="LOW CONDUCTANCE MECHANOSENSITIVE CHANNEL YNAI"/>
    <property type="match status" value="1"/>
</dbReference>
<feature type="transmembrane region" description="Helical" evidence="7">
    <location>
        <begin position="249"/>
        <end position="278"/>
    </location>
</feature>
<evidence type="ECO:0000256" key="8">
    <source>
        <dbReference type="SAM" id="SignalP"/>
    </source>
</evidence>
<dbReference type="InterPro" id="IPR045042">
    <property type="entry name" value="YnaI-like"/>
</dbReference>
<name>A0A5C7DMZ6_9BACT</name>
<evidence type="ECO:0000256" key="6">
    <source>
        <dbReference type="ARBA" id="ARBA00023136"/>
    </source>
</evidence>
<organism evidence="12 13">
    <name type="scientific">Campylobacter peloridis</name>
    <dbReference type="NCBI Taxonomy" id="488546"/>
    <lineage>
        <taxon>Bacteria</taxon>
        <taxon>Pseudomonadati</taxon>
        <taxon>Campylobacterota</taxon>
        <taxon>Epsilonproteobacteria</taxon>
        <taxon>Campylobacterales</taxon>
        <taxon>Campylobacteraceae</taxon>
        <taxon>Campylobacter</taxon>
    </lineage>
</organism>
<dbReference type="EMBL" id="VOWB01000023">
    <property type="protein sequence ID" value="TXE83774.1"/>
    <property type="molecule type" value="Genomic_DNA"/>
</dbReference>
<feature type="domain" description="Mechanosensitive ion channel transmembrane helices 2/3" evidence="11">
    <location>
        <begin position="371"/>
        <end position="412"/>
    </location>
</feature>
<dbReference type="Gene3D" id="1.10.287.1260">
    <property type="match status" value="1"/>
</dbReference>
<evidence type="ECO:0000313" key="13">
    <source>
        <dbReference type="Proteomes" id="UP000321310"/>
    </source>
</evidence>
<comment type="subcellular location">
    <subcellularLocation>
        <location evidence="1">Cell membrane</location>
        <topology evidence="1">Multi-pass membrane protein</topology>
    </subcellularLocation>
</comment>
<feature type="domain" description="Mechanosensitive ion channel MscS C-terminal" evidence="10">
    <location>
        <begin position="488"/>
        <end position="603"/>
    </location>
</feature>
<dbReference type="InterPro" id="IPR010920">
    <property type="entry name" value="LSM_dom_sf"/>
</dbReference>
<protein>
    <submittedName>
        <fullName evidence="12">Mechanosensitive ion channel</fullName>
    </submittedName>
</protein>
<feature type="signal peptide" evidence="8">
    <location>
        <begin position="1"/>
        <end position="18"/>
    </location>
</feature>
<dbReference type="SUPFAM" id="SSF50182">
    <property type="entry name" value="Sm-like ribonucleoproteins"/>
    <property type="match status" value="1"/>
</dbReference>